<dbReference type="Gene3D" id="1.50.10.10">
    <property type="match status" value="1"/>
</dbReference>
<evidence type="ECO:0000256" key="6">
    <source>
        <dbReference type="PIRSR" id="PIRSR601382-2"/>
    </source>
</evidence>
<evidence type="ECO:0000256" key="4">
    <source>
        <dbReference type="ARBA" id="ARBA00023180"/>
    </source>
</evidence>
<evidence type="ECO:0000256" key="3">
    <source>
        <dbReference type="ARBA" id="ARBA00022824"/>
    </source>
</evidence>
<dbReference type="GO" id="GO:0005975">
    <property type="term" value="P:carbohydrate metabolic process"/>
    <property type="evidence" value="ECO:0007669"/>
    <property type="project" value="InterPro"/>
</dbReference>
<feature type="chain" id="PRO_5043724547" description="alpha-1,2-Mannosidase" evidence="9">
    <location>
        <begin position="21"/>
        <end position="954"/>
    </location>
</feature>
<dbReference type="SUPFAM" id="SSF48225">
    <property type="entry name" value="Seven-hairpin glycosidases"/>
    <property type="match status" value="1"/>
</dbReference>
<feature type="active site" description="Proton donor" evidence="5">
    <location>
        <position position="387"/>
    </location>
</feature>
<keyword evidence="6" id="KW-0106">Calcium</keyword>
<dbReference type="Proteomes" id="UP001355207">
    <property type="component" value="Chromosome 1"/>
</dbReference>
<keyword evidence="6" id="KW-0479">Metal-binding</keyword>
<dbReference type="EMBL" id="CP144098">
    <property type="protein sequence ID" value="WWC85620.1"/>
    <property type="molecule type" value="Genomic_DNA"/>
</dbReference>
<feature type="signal peptide" evidence="9">
    <location>
        <begin position="1"/>
        <end position="20"/>
    </location>
</feature>
<evidence type="ECO:0000256" key="2">
    <source>
        <dbReference type="ARBA" id="ARBA00007658"/>
    </source>
</evidence>
<dbReference type="Gene3D" id="3.50.30.30">
    <property type="match status" value="1"/>
</dbReference>
<dbReference type="GO" id="GO:0016020">
    <property type="term" value="C:membrane"/>
    <property type="evidence" value="ECO:0007669"/>
    <property type="project" value="InterPro"/>
</dbReference>
<protein>
    <recommendedName>
        <fullName evidence="7">alpha-1,2-Mannosidase</fullName>
        <ecNumber evidence="7">3.2.1.-</ecNumber>
    </recommendedName>
</protein>
<dbReference type="AlphaFoldDB" id="A0AAX4JM70"/>
<evidence type="ECO:0000256" key="9">
    <source>
        <dbReference type="SAM" id="SignalP"/>
    </source>
</evidence>
<dbReference type="PANTHER" id="PTHR45679:SF5">
    <property type="entry name" value="ER DEGRADATION-ENHANCING ALPHA-MANNOSIDASE-LIKE PROTEIN 1"/>
    <property type="match status" value="1"/>
</dbReference>
<dbReference type="SUPFAM" id="SSF52025">
    <property type="entry name" value="PA domain"/>
    <property type="match status" value="1"/>
</dbReference>
<keyword evidence="11" id="KW-1185">Reference proteome</keyword>
<dbReference type="EC" id="3.2.1.-" evidence="7"/>
<dbReference type="GO" id="GO:0044322">
    <property type="term" value="C:endoplasmic reticulum quality control compartment"/>
    <property type="evidence" value="ECO:0007669"/>
    <property type="project" value="GOC"/>
</dbReference>
<evidence type="ECO:0000313" key="11">
    <source>
        <dbReference type="Proteomes" id="UP001355207"/>
    </source>
</evidence>
<dbReference type="InterPro" id="IPR044674">
    <property type="entry name" value="EDEM1/2/3"/>
</dbReference>
<keyword evidence="4" id="KW-0325">Glycoprotein</keyword>
<keyword evidence="3" id="KW-0256">Endoplasmic reticulum</keyword>
<evidence type="ECO:0000256" key="5">
    <source>
        <dbReference type="PIRSR" id="PIRSR601382-1"/>
    </source>
</evidence>
<dbReference type="GO" id="GO:0036503">
    <property type="term" value="P:ERAD pathway"/>
    <property type="evidence" value="ECO:0007669"/>
    <property type="project" value="UniProtKB-ARBA"/>
</dbReference>
<comment type="similarity">
    <text evidence="2 7">Belongs to the glycosyl hydrolase 47 family.</text>
</comment>
<dbReference type="Pfam" id="PF01532">
    <property type="entry name" value="Glyco_hydro_47"/>
    <property type="match status" value="1"/>
</dbReference>
<feature type="binding site" evidence="6">
    <location>
        <position position="489"/>
    </location>
    <ligand>
        <name>Ca(2+)</name>
        <dbReference type="ChEBI" id="CHEBI:29108"/>
    </ligand>
</feature>
<dbReference type="InterPro" id="IPR001382">
    <property type="entry name" value="Glyco_hydro_47"/>
</dbReference>
<comment type="cofactor">
    <cofactor evidence="6">
        <name>Ca(2+)</name>
        <dbReference type="ChEBI" id="CHEBI:29108"/>
    </cofactor>
</comment>
<dbReference type="InterPro" id="IPR036026">
    <property type="entry name" value="Seven-hairpin_glycosidases"/>
</dbReference>
<reference evidence="10 11" key="1">
    <citation type="submission" date="2024-01" db="EMBL/GenBank/DDBJ databases">
        <title>Comparative genomics of Cryptococcus and Kwoniella reveals pathogenesis evolution and contrasting modes of karyotype evolution via chromosome fusion or intercentromeric recombination.</title>
        <authorList>
            <person name="Coelho M.A."/>
            <person name="David-Palma M."/>
            <person name="Shea T."/>
            <person name="Bowers K."/>
            <person name="McGinley-Smith S."/>
            <person name="Mohammad A.W."/>
            <person name="Gnirke A."/>
            <person name="Yurkov A.M."/>
            <person name="Nowrousian M."/>
            <person name="Sun S."/>
            <person name="Cuomo C.A."/>
            <person name="Heitman J."/>
        </authorList>
    </citation>
    <scope>NUCLEOTIDE SEQUENCE [LARGE SCALE GENOMIC DNA]</scope>
    <source>
        <strain evidence="10 11">CBS 6074</strain>
    </source>
</reference>
<accession>A0AAX4JM70</accession>
<feature type="active site" description="Proton donor" evidence="5">
    <location>
        <position position="122"/>
    </location>
</feature>
<sequence length="954" mass="106524">MLRIYSACLLILLHLTHVWCMTDEKREQLRDETASLFKHGYEGYMKYAYPADELRPLTCGPLYRDTDPNNFGINDIHANVSMTLLDTLSSLPLVHPEAYPKAIQLVAEKISFDQDVKVQLFEMTIRAMGSLLSTYQTLDELPNDPIEQYRKLGINVNNDSSAWSWAATKKNDIVDLKQYENRMLELAHDLGKRLLPAFDTVTGIPYARVNLRTGLLKGESIETCTAGAGSLILEFSLLSRLTGDERFEELANKAYLALWNRRSNQNLLGNTVGTHGHWLAPGMSGVGAGMDSFFEYGIKAGVMLDDDTYSDIFYDSYAAIQTYVRTGDGLIYRPIQTRLLQPASPSIIDSLSAFLPAMQVIAGDVESAIKSHLVFWNLWRKYNAMPESFVWQERRIEWAGYPGRPEFIESTYYLYQATKDPFYLRVGEKILNDLKTRTRTKCGFATIKNVMTGELEDRMESFMLSESLKYLYLLFADVPFPNSNTVFTTEGHSLKMPKTLLKSPSAHRRLTRKGENPTCPVYQSPQVGSTDSTSGIVLGIEGRDDYDYARGLVYGWDTSGPEIKDGKRLWYDGGICKIPSAPKFAFEIVLSPLNATDPTSVPPEDPSPGPSKVNQDLLTGNYHITDIEGLRLGVRWRFDGKGYDVANIGPHRIRQGQNVVISDSALKDHLAVPSSPPIDSYSPPELLLRFISYLNTSAPLSLPSRDAGQVLLHAIGATATFGLDFIPVTASDFESGSTSWRIGDKPVRLIIPPKENGLAYQGCTVKSLEYLGINHDSTDPFVIMVSRGGCTFLDKLIIAKEIGAIGVLAIGYEPLKEGEPVPPERKGESVIEDQGLIRPSAEYDNSHPEFQKLGLNNIGMIYTEWLIGEILRKLVENENKVLAIEVLNIDSNQQEVQSHKLPDITSSFPNKNRKKFTHQVEKQGLLMVGQWPIMNLKVTNKALAFQNGKPPESG</sequence>
<keyword evidence="7" id="KW-0378">Hydrolase</keyword>
<evidence type="ECO:0000256" key="1">
    <source>
        <dbReference type="ARBA" id="ARBA00004240"/>
    </source>
</evidence>
<evidence type="ECO:0000256" key="8">
    <source>
        <dbReference type="SAM" id="MobiDB-lite"/>
    </source>
</evidence>
<feature type="compositionally biased region" description="Polar residues" evidence="8">
    <location>
        <begin position="521"/>
        <end position="530"/>
    </location>
</feature>
<dbReference type="GO" id="GO:0005509">
    <property type="term" value="F:calcium ion binding"/>
    <property type="evidence" value="ECO:0007669"/>
    <property type="project" value="InterPro"/>
</dbReference>
<gene>
    <name evidence="10" type="ORF">L201_000485</name>
</gene>
<feature type="active site" evidence="5">
    <location>
        <position position="291"/>
    </location>
</feature>
<evidence type="ECO:0000313" key="10">
    <source>
        <dbReference type="EMBL" id="WWC85620.1"/>
    </source>
</evidence>
<comment type="subcellular location">
    <subcellularLocation>
        <location evidence="1">Endoplasmic reticulum</location>
    </subcellularLocation>
</comment>
<keyword evidence="7" id="KW-0326">Glycosidase</keyword>
<dbReference type="InterPro" id="IPR046450">
    <property type="entry name" value="PA_dom_sf"/>
</dbReference>
<keyword evidence="9" id="KW-0732">Signal</keyword>
<feature type="active site" evidence="5">
    <location>
        <position position="406"/>
    </location>
</feature>
<dbReference type="GO" id="GO:1904380">
    <property type="term" value="P:endoplasmic reticulum mannose trimming"/>
    <property type="evidence" value="ECO:0007669"/>
    <property type="project" value="InterPro"/>
</dbReference>
<dbReference type="RefSeq" id="XP_066072383.1">
    <property type="nucleotide sequence ID" value="XM_066216286.1"/>
</dbReference>
<dbReference type="PANTHER" id="PTHR45679">
    <property type="entry name" value="ER DEGRADATION-ENHANCING ALPHA-MANNOSIDASE-LIKE PROTEIN 2"/>
    <property type="match status" value="1"/>
</dbReference>
<proteinExistence type="inferred from homology"/>
<dbReference type="GO" id="GO:0004571">
    <property type="term" value="F:mannosyl-oligosaccharide 1,2-alpha-mannosidase activity"/>
    <property type="evidence" value="ECO:0007669"/>
    <property type="project" value="InterPro"/>
</dbReference>
<organism evidence="10 11">
    <name type="scientific">Kwoniella dendrophila CBS 6074</name>
    <dbReference type="NCBI Taxonomy" id="1295534"/>
    <lineage>
        <taxon>Eukaryota</taxon>
        <taxon>Fungi</taxon>
        <taxon>Dikarya</taxon>
        <taxon>Basidiomycota</taxon>
        <taxon>Agaricomycotina</taxon>
        <taxon>Tremellomycetes</taxon>
        <taxon>Tremellales</taxon>
        <taxon>Cryptococcaceae</taxon>
        <taxon>Kwoniella</taxon>
    </lineage>
</organism>
<feature type="region of interest" description="Disordered" evidence="8">
    <location>
        <begin position="508"/>
        <end position="530"/>
    </location>
</feature>
<name>A0AAX4JM70_9TREE</name>
<dbReference type="InterPro" id="IPR012341">
    <property type="entry name" value="6hp_glycosidase-like_sf"/>
</dbReference>
<dbReference type="GeneID" id="91091157"/>
<evidence type="ECO:0000256" key="7">
    <source>
        <dbReference type="RuleBase" id="RU361193"/>
    </source>
</evidence>
<dbReference type="PRINTS" id="PR00747">
    <property type="entry name" value="GLYHDRLASE47"/>
</dbReference>